<evidence type="ECO:0000256" key="3">
    <source>
        <dbReference type="ARBA" id="ARBA00022692"/>
    </source>
</evidence>
<name>A0A7S4QFP5_9STRA</name>
<keyword evidence="4" id="KW-0677">Repeat</keyword>
<feature type="compositionally biased region" description="Polar residues" evidence="7">
    <location>
        <begin position="608"/>
        <end position="629"/>
    </location>
</feature>
<dbReference type="PANTHER" id="PTHR48064:SF6">
    <property type="entry name" value="RECEPTOR-LIKE PROTEIN KINASE 2"/>
    <property type="match status" value="1"/>
</dbReference>
<organism evidence="9">
    <name type="scientific">Ditylum brightwellii</name>
    <dbReference type="NCBI Taxonomy" id="49249"/>
    <lineage>
        <taxon>Eukaryota</taxon>
        <taxon>Sar</taxon>
        <taxon>Stramenopiles</taxon>
        <taxon>Ochrophyta</taxon>
        <taxon>Bacillariophyta</taxon>
        <taxon>Mediophyceae</taxon>
        <taxon>Lithodesmiophycidae</taxon>
        <taxon>Lithodesmiales</taxon>
        <taxon>Lithodesmiaceae</taxon>
        <taxon>Ditylum</taxon>
    </lineage>
</organism>
<reference evidence="9" key="1">
    <citation type="submission" date="2021-01" db="EMBL/GenBank/DDBJ databases">
        <authorList>
            <person name="Corre E."/>
            <person name="Pelletier E."/>
            <person name="Niang G."/>
            <person name="Scheremetjew M."/>
            <person name="Finn R."/>
            <person name="Kale V."/>
            <person name="Holt S."/>
            <person name="Cochrane G."/>
            <person name="Meng A."/>
            <person name="Brown T."/>
            <person name="Cohen L."/>
        </authorList>
    </citation>
    <scope>NUCLEOTIDE SEQUENCE</scope>
    <source>
        <strain evidence="9">GSO104</strain>
    </source>
</reference>
<evidence type="ECO:0000256" key="1">
    <source>
        <dbReference type="ARBA" id="ARBA00004370"/>
    </source>
</evidence>
<keyword evidence="5 8" id="KW-1133">Transmembrane helix</keyword>
<dbReference type="FunFam" id="3.80.10.10:FF:000041">
    <property type="entry name" value="LRR receptor-like serine/threonine-protein kinase ERECTA"/>
    <property type="match status" value="1"/>
</dbReference>
<dbReference type="InterPro" id="IPR001611">
    <property type="entry name" value="Leu-rich_rpt"/>
</dbReference>
<protein>
    <recommendedName>
        <fullName evidence="10">Leucine-rich repeat-containing N-terminal plant-type domain-containing protein</fullName>
    </recommendedName>
</protein>
<evidence type="ECO:0000313" key="9">
    <source>
        <dbReference type="EMBL" id="CAE4582246.1"/>
    </source>
</evidence>
<dbReference type="PANTHER" id="PTHR48064">
    <property type="entry name" value="OS01G0750400 PROTEIN"/>
    <property type="match status" value="1"/>
</dbReference>
<dbReference type="SUPFAM" id="SSF52047">
    <property type="entry name" value="RNI-like"/>
    <property type="match status" value="1"/>
</dbReference>
<dbReference type="GO" id="GO:0016020">
    <property type="term" value="C:membrane"/>
    <property type="evidence" value="ECO:0007669"/>
    <property type="project" value="UniProtKB-SubCell"/>
</dbReference>
<evidence type="ECO:0000256" key="7">
    <source>
        <dbReference type="SAM" id="MobiDB-lite"/>
    </source>
</evidence>
<dbReference type="Gene3D" id="3.80.10.10">
    <property type="entry name" value="Ribonuclease Inhibitor"/>
    <property type="match status" value="2"/>
</dbReference>
<evidence type="ECO:0000256" key="2">
    <source>
        <dbReference type="ARBA" id="ARBA00022614"/>
    </source>
</evidence>
<evidence type="ECO:0008006" key="10">
    <source>
        <dbReference type="Google" id="ProtNLM"/>
    </source>
</evidence>
<feature type="region of interest" description="Disordered" evidence="7">
    <location>
        <begin position="650"/>
        <end position="711"/>
    </location>
</feature>
<comment type="subcellular location">
    <subcellularLocation>
        <location evidence="1">Membrane</location>
    </subcellularLocation>
</comment>
<proteinExistence type="predicted"/>
<dbReference type="Pfam" id="PF00560">
    <property type="entry name" value="LRR_1"/>
    <property type="match status" value="4"/>
</dbReference>
<gene>
    <name evidence="9" type="ORF">DBRI00130_LOCUS2150</name>
</gene>
<keyword evidence="3 8" id="KW-0812">Transmembrane</keyword>
<keyword evidence="2" id="KW-0433">Leucine-rich repeat</keyword>
<evidence type="ECO:0000256" key="8">
    <source>
        <dbReference type="SAM" id="Phobius"/>
    </source>
</evidence>
<feature type="region of interest" description="Disordered" evidence="7">
    <location>
        <begin position="588"/>
        <end position="633"/>
    </location>
</feature>
<feature type="transmembrane region" description="Helical" evidence="8">
    <location>
        <begin position="475"/>
        <end position="495"/>
    </location>
</feature>
<dbReference type="InterPro" id="IPR053038">
    <property type="entry name" value="RLP_Defense"/>
</dbReference>
<dbReference type="AlphaFoldDB" id="A0A7S4QFP5"/>
<evidence type="ECO:0000256" key="5">
    <source>
        <dbReference type="ARBA" id="ARBA00022989"/>
    </source>
</evidence>
<dbReference type="EMBL" id="HBNS01002675">
    <property type="protein sequence ID" value="CAE4582246.1"/>
    <property type="molecule type" value="Transcribed_RNA"/>
</dbReference>
<accession>A0A7S4QFP5</accession>
<evidence type="ECO:0000256" key="4">
    <source>
        <dbReference type="ARBA" id="ARBA00022737"/>
    </source>
</evidence>
<keyword evidence="6 8" id="KW-0472">Membrane</keyword>
<sequence>MCDTGDGTTVVSIDIPGTDLSATIPHELGQLKSLHTLVLSENEIRGRIPHEVSDLPKLEKINLANNLITGTVPSFASEVLGSVDLSGNLLTGHLPEDFGVGHPLMKLYDVMKNSISGTIPASVLEMTNLQTLSLTRNAFSGLIPKGLGTLQYLRFLYLDNNYFVGPIPADLAHLDVKNVNGGGLEEVWLQENMLSGTVPAALAAASKLVDLFLDGNKLTGSVPRDLCRPEINSDFFSKIPDSQDRDYCDSIACPVSTAAFEGVYPCSPCRETSSNPYLGRVGECIDLSQEDILKAFYEATSFSGQWKGNVNWNDDGVPVCSYTGVTCDVNGDIISIELRDRGLTGSIPDEIGFLKYLQVLDLADNKLQGFVPSDLRLAPLNSLDISGNKIRGIIPPKLCFKEGINGNGENGDYNCQRLACPVGTYSLTGREGADYSMCKPCADGSIFLGQKECMTNSMKKGVHGPHDKGMNVNGIVGITAVLVIVGVAVSFFIALRMRQMQAKRGHAVATSEYGSDGALRANTVGVSSLPGSEIDSYYSKQAALEEGSSLPGSESLWSIRPKKKSNGIYLQPNTVGESSFPDTAEDIKFPIPAKGRPASKPTYRPTRGTDSVNESIKASAFPTGNSSRNISRKVKGASDAEAAALARAASVFGGDEKKDSLQPSTKQSEKKNEEWDYPDPNEQSPGNSVEDDDWKASPDSSKEVWLDVPKI</sequence>
<feature type="compositionally biased region" description="Basic and acidic residues" evidence="7">
    <location>
        <begin position="694"/>
        <end position="711"/>
    </location>
</feature>
<dbReference type="FunFam" id="3.80.10.10:FF:000129">
    <property type="entry name" value="Leucine-rich repeat receptor-like kinase"/>
    <property type="match status" value="1"/>
</dbReference>
<evidence type="ECO:0000256" key="6">
    <source>
        <dbReference type="ARBA" id="ARBA00023136"/>
    </source>
</evidence>
<dbReference type="InterPro" id="IPR032675">
    <property type="entry name" value="LRR_dom_sf"/>
</dbReference>